<dbReference type="AlphaFoldDB" id="A0A370H131"/>
<evidence type="ECO:0000256" key="1">
    <source>
        <dbReference type="SAM" id="MobiDB-lite"/>
    </source>
</evidence>
<dbReference type="SUPFAM" id="SSF48208">
    <property type="entry name" value="Six-hairpin glycosidases"/>
    <property type="match status" value="1"/>
</dbReference>
<dbReference type="STRING" id="1210089.GCA_001613165_00841"/>
<dbReference type="Gene3D" id="1.20.1050.60">
    <property type="entry name" value="alpha-1,2-mannosidase"/>
    <property type="match status" value="1"/>
</dbReference>
<proteinExistence type="predicted"/>
<dbReference type="InterPro" id="IPR008928">
    <property type="entry name" value="6-hairpin_glycosidase_sf"/>
</dbReference>
<evidence type="ECO:0000313" key="5">
    <source>
        <dbReference type="Proteomes" id="UP000255355"/>
    </source>
</evidence>
<dbReference type="Gene3D" id="3.30.2080.10">
    <property type="entry name" value="GH92 mannosidase domain"/>
    <property type="match status" value="1"/>
</dbReference>
<evidence type="ECO:0000259" key="2">
    <source>
        <dbReference type="Pfam" id="PF07971"/>
    </source>
</evidence>
<evidence type="ECO:0000313" key="4">
    <source>
        <dbReference type="EMBL" id="RDI49223.1"/>
    </source>
</evidence>
<dbReference type="RefSeq" id="WP_084519144.1">
    <property type="nucleotide sequence ID" value="NZ_QQAZ01000007.1"/>
</dbReference>
<dbReference type="Gene3D" id="2.70.98.10">
    <property type="match status" value="1"/>
</dbReference>
<dbReference type="InterPro" id="IPR005887">
    <property type="entry name" value="GH92_a_mannosidase_put"/>
</dbReference>
<gene>
    <name evidence="4" type="ORF">DFR68_107351</name>
</gene>
<dbReference type="GO" id="GO:0005975">
    <property type="term" value="P:carbohydrate metabolic process"/>
    <property type="evidence" value="ECO:0007669"/>
    <property type="project" value="InterPro"/>
</dbReference>
<dbReference type="GO" id="GO:0005829">
    <property type="term" value="C:cytosol"/>
    <property type="evidence" value="ECO:0007669"/>
    <property type="project" value="TreeGrafter"/>
</dbReference>
<dbReference type="InterPro" id="IPR041371">
    <property type="entry name" value="GH92_N"/>
</dbReference>
<comment type="caution">
    <text evidence="4">The sequence shown here is derived from an EMBL/GenBank/DDBJ whole genome shotgun (WGS) entry which is preliminary data.</text>
</comment>
<dbReference type="PANTHER" id="PTHR12143">
    <property type="entry name" value="PEPTIDE N-GLYCANASE PNGASE -RELATED"/>
    <property type="match status" value="1"/>
</dbReference>
<feature type="region of interest" description="Disordered" evidence="1">
    <location>
        <begin position="721"/>
        <end position="742"/>
    </location>
</feature>
<evidence type="ECO:0000259" key="3">
    <source>
        <dbReference type="Pfam" id="PF17678"/>
    </source>
</evidence>
<sequence>MTDPTAYVNPFVGTQDGGPDYGHGGGAGMTFPGAVAPFGMLQWSPDTVRTAGGGYKYEDNRLYGFSLTHISGPGCTGAQDIPILPISGVIGSSPAESSYHQTFDHRAEAAEPGYYRVTTDTGVTTELTASTRSGSARFSFPPGKPGTVLIDLTGSVNGVDDAEATIDGNTVSGWAHTGGFCAAPSRYRVYFHVVFDRPVTGSGVWQDNTVRQDTMVRGSAPTRRTDSGELAVHGKGCGVYLQFDADRPVHMQVGLSYVSVEGARRNLETEIGTTDLETLRAATRNRWRQQLERIRIGEGDPERLRIFYTALYHCLLQPYVFEDADGSYTGFDGQVHRVRPGRHHYATFSGWDTYRGEAQLLALLVPDVAADIAQSMADDARALGDVWDRWSHQNTITGVMNGDPYHSIIASTYAFGARDFDAAGALESMRAGADRIGEKSGYTERPGNEEYLRLGYVPGKVSDTLEYCLADFGIAQLAERLGDAETHRRFMHRAHGWQRLFNPRTGWIQPRNADGSFPEPFDPAATDGYVEGNGAQYHWMVFPDVGGLVELMGGRDRTTARLDDFFTELNAGAHRPHAYLGNEPSLQTPWLYAWAGRPDRTQDVVHRVRTELYRPTPDGLSGNDDLGALSAWYVWSALGFYPVIPGRAELFVNQPAFPEIEVTRSSGQQITVSAPGVCDSLRHIRSLSVDGTATTRAWLPESFARDGGHLDFGMGPTGDLAYGTAESDAPPSFDTGRLPTND</sequence>
<feature type="domain" description="Glycosyl hydrolase family 92" evidence="2">
    <location>
        <begin position="262"/>
        <end position="716"/>
    </location>
</feature>
<organism evidence="4 5">
    <name type="scientific">Nocardia mexicana</name>
    <dbReference type="NCBI Taxonomy" id="279262"/>
    <lineage>
        <taxon>Bacteria</taxon>
        <taxon>Bacillati</taxon>
        <taxon>Actinomycetota</taxon>
        <taxon>Actinomycetes</taxon>
        <taxon>Mycobacteriales</taxon>
        <taxon>Nocardiaceae</taxon>
        <taxon>Nocardia</taxon>
    </lineage>
</organism>
<keyword evidence="5" id="KW-1185">Reference proteome</keyword>
<dbReference type="GO" id="GO:0006516">
    <property type="term" value="P:glycoprotein catabolic process"/>
    <property type="evidence" value="ECO:0007669"/>
    <property type="project" value="TreeGrafter"/>
</dbReference>
<dbReference type="Pfam" id="PF17678">
    <property type="entry name" value="Glyco_hydro_92N"/>
    <property type="match status" value="1"/>
</dbReference>
<feature type="domain" description="Glycosyl hydrolase family 92 N-terminal" evidence="3">
    <location>
        <begin position="7"/>
        <end position="256"/>
    </location>
</feature>
<dbReference type="GO" id="GO:0000224">
    <property type="term" value="F:peptide-N4-(N-acetyl-beta-glucosaminyl)asparagine amidase activity"/>
    <property type="evidence" value="ECO:0007669"/>
    <property type="project" value="TreeGrafter"/>
</dbReference>
<accession>A0A370H131</accession>
<dbReference type="EMBL" id="QQAZ01000007">
    <property type="protein sequence ID" value="RDI49223.1"/>
    <property type="molecule type" value="Genomic_DNA"/>
</dbReference>
<dbReference type="GO" id="GO:0030246">
    <property type="term" value="F:carbohydrate binding"/>
    <property type="evidence" value="ECO:0007669"/>
    <property type="project" value="InterPro"/>
</dbReference>
<dbReference type="OrthoDB" id="9804511at2"/>
<dbReference type="PANTHER" id="PTHR12143:SF39">
    <property type="entry name" value="SECRETED PROTEIN"/>
    <property type="match status" value="1"/>
</dbReference>
<dbReference type="Proteomes" id="UP000255355">
    <property type="component" value="Unassembled WGS sequence"/>
</dbReference>
<name>A0A370H131_9NOCA</name>
<protein>
    <submittedName>
        <fullName evidence="4">Putative alpha-1,2-mannosidase</fullName>
    </submittedName>
</protein>
<dbReference type="Gene3D" id="1.20.1610.10">
    <property type="entry name" value="alpha-1,2-mannosidases domains"/>
    <property type="match status" value="1"/>
</dbReference>
<dbReference type="InterPro" id="IPR050883">
    <property type="entry name" value="PNGase"/>
</dbReference>
<dbReference type="Pfam" id="PF07971">
    <property type="entry name" value="Glyco_hydro_92"/>
    <property type="match status" value="1"/>
</dbReference>
<dbReference type="InterPro" id="IPR014718">
    <property type="entry name" value="GH-type_carb-bd"/>
</dbReference>
<dbReference type="NCBIfam" id="TIGR01180">
    <property type="entry name" value="aman2_put"/>
    <property type="match status" value="1"/>
</dbReference>
<dbReference type="InterPro" id="IPR012939">
    <property type="entry name" value="Glyco_hydro_92"/>
</dbReference>
<reference evidence="4 5" key="1">
    <citation type="submission" date="2018-07" db="EMBL/GenBank/DDBJ databases">
        <title>Genomic Encyclopedia of Type Strains, Phase IV (KMG-IV): sequencing the most valuable type-strain genomes for metagenomic binning, comparative biology and taxonomic classification.</title>
        <authorList>
            <person name="Goeker M."/>
        </authorList>
    </citation>
    <scope>NUCLEOTIDE SEQUENCE [LARGE SCALE GENOMIC DNA]</scope>
    <source>
        <strain evidence="4 5">DSM 44952</strain>
    </source>
</reference>